<reference evidence="2" key="1">
    <citation type="submission" date="2023-10" db="EMBL/GenBank/DDBJ databases">
        <authorList>
            <person name="Chen Y."/>
            <person name="Shah S."/>
            <person name="Dougan E. K."/>
            <person name="Thang M."/>
            <person name="Chan C."/>
        </authorList>
    </citation>
    <scope>NUCLEOTIDE SEQUENCE [LARGE SCALE GENOMIC DNA]</scope>
</reference>
<feature type="region of interest" description="Disordered" evidence="1">
    <location>
        <begin position="163"/>
        <end position="193"/>
    </location>
</feature>
<feature type="region of interest" description="Disordered" evidence="1">
    <location>
        <begin position="214"/>
        <end position="339"/>
    </location>
</feature>
<name>A0ABN9TZ96_9DINO</name>
<accession>A0ABN9TZ96</accession>
<feature type="compositionally biased region" description="Basic and acidic residues" evidence="1">
    <location>
        <begin position="819"/>
        <end position="845"/>
    </location>
</feature>
<feature type="region of interest" description="Disordered" evidence="1">
    <location>
        <begin position="569"/>
        <end position="848"/>
    </location>
</feature>
<comment type="caution">
    <text evidence="2">The sequence shown here is derived from an EMBL/GenBank/DDBJ whole genome shotgun (WGS) entry which is preliminary data.</text>
</comment>
<feature type="compositionally biased region" description="Acidic residues" evidence="1">
    <location>
        <begin position="743"/>
        <end position="786"/>
    </location>
</feature>
<keyword evidence="3" id="KW-1185">Reference proteome</keyword>
<dbReference type="Proteomes" id="UP001189429">
    <property type="component" value="Unassembled WGS sequence"/>
</dbReference>
<proteinExistence type="predicted"/>
<organism evidence="2 3">
    <name type="scientific">Prorocentrum cordatum</name>
    <dbReference type="NCBI Taxonomy" id="2364126"/>
    <lineage>
        <taxon>Eukaryota</taxon>
        <taxon>Sar</taxon>
        <taxon>Alveolata</taxon>
        <taxon>Dinophyceae</taxon>
        <taxon>Prorocentrales</taxon>
        <taxon>Prorocentraceae</taxon>
        <taxon>Prorocentrum</taxon>
    </lineage>
</organism>
<sequence>MELGEYDAFRHWASYGADVQIGGPRCSARGGRAVASGGPVKVVELSAEMHSRGARPRPPPPGTSLEAVPLPEAGPVSVRFGRAPLGPLLGRLCRHRGAVHLHPALTWRAPEAKPQWLAIGNIVAEELAAQGLAQRGAAAQLLLNGVRSGEVGRIIDAAVSEATAGPEAGEATRAGAEARPQEAAERPAAKEQRRALEEEVLLLADRDLAASGPLAEEAAAQPSTSEAAAQPHQAQAELAAHEPSAVEAAAQPQEAAGQHVACEPAAAEAEAAAEARPAAPEEEDEDEEDNEKEEERVTAAEPVTTEVLAVQPAAGEPAVAEAEAAGAPEARSSARAAQGLRPRGVAAKALLRGIRSGEVGQIINAAEAAARPYQAQAELAADEPSAVEAVAQPQEAAGQHVACEPAAAEAEAAAEARPAAPEEERVTAEPVAVAVSAVQPAAGEPAAAEVPSAGKPHMKGAEALLKGIRSGEVARIVDAAERASQDPAAQQLAELQLDASAGDAPDFSHSLSLSASEPPKAPAAAGAPEARPSVRAAEGLRPRGKAARALLSGIRSGEVGQIIRAAEGQEAPSAAGALRREASGEVEEVSSPSHPPMSIRLSYELLAEEQEPSAAREEARVGNTPRGAASAAEVAGGARAASPQASGAEAPGAQGASSPGGSAAGAAGVKACAIRGPASTRETSAASEEAAGEREGEDADASERGAASELEGEGSTAGGAGEVAEGEGGSGEGEHGLVAASGQEEEEEEEEEEGQEAEAEGAESEEDSEEESEESSGSESESEEEREAVKDAGCQSPASQQWQKKVEEEVEAQAKAKAKAKEREALQAKELEAQEDVGRSPELSDTRLWQRQVLAAKARASEEDPAWAASLAGSLAAPGRPRPPRRGQVTLRPASSSRSAPQLHAAAQPCPPQRGYQPALPTSSLRLHAAHVVVERMHLSKAQPASPARAYQAAGLPQPEPPSAPSPAQLERLAKAPGPPAELPPPGRRAIGVPGSIMSLRNFNAYDYSQKLMPEAPVPSMLEALKPFAGERGALAARRHRKLDSLDDTYGRMVPEQSRSLPKVKSLPVLSERRSSQGRLVHRELQPLVNLYRRRPT</sequence>
<gene>
    <name evidence="2" type="ORF">PCOR1329_LOCUS43771</name>
</gene>
<feature type="region of interest" description="Disordered" evidence="1">
    <location>
        <begin position="1047"/>
        <end position="1070"/>
    </location>
</feature>
<feature type="compositionally biased region" description="Low complexity" evidence="1">
    <location>
        <begin position="309"/>
        <end position="338"/>
    </location>
</feature>
<feature type="compositionally biased region" description="Low complexity" evidence="1">
    <location>
        <begin position="163"/>
        <end position="178"/>
    </location>
</feature>
<feature type="compositionally biased region" description="Basic and acidic residues" evidence="1">
    <location>
        <begin position="179"/>
        <end position="193"/>
    </location>
</feature>
<feature type="compositionally biased region" description="Acidic residues" evidence="1">
    <location>
        <begin position="280"/>
        <end position="292"/>
    </location>
</feature>
<feature type="compositionally biased region" description="Gly residues" evidence="1">
    <location>
        <begin position="715"/>
        <end position="731"/>
    </location>
</feature>
<feature type="region of interest" description="Disordered" evidence="1">
    <location>
        <begin position="501"/>
        <end position="542"/>
    </location>
</feature>
<feature type="compositionally biased region" description="Low complexity" evidence="1">
    <location>
        <begin position="627"/>
        <end position="668"/>
    </location>
</feature>
<feature type="compositionally biased region" description="Low complexity" evidence="1">
    <location>
        <begin position="214"/>
        <end position="278"/>
    </location>
</feature>
<evidence type="ECO:0000313" key="3">
    <source>
        <dbReference type="Proteomes" id="UP001189429"/>
    </source>
</evidence>
<feature type="region of interest" description="Disordered" evidence="1">
    <location>
        <begin position="871"/>
        <end position="922"/>
    </location>
</feature>
<dbReference type="EMBL" id="CAUYUJ010015262">
    <property type="protein sequence ID" value="CAK0851679.1"/>
    <property type="molecule type" value="Genomic_DNA"/>
</dbReference>
<feature type="compositionally biased region" description="Low complexity" evidence="1">
    <location>
        <begin position="678"/>
        <end position="689"/>
    </location>
</feature>
<evidence type="ECO:0000313" key="2">
    <source>
        <dbReference type="EMBL" id="CAK0851679.1"/>
    </source>
</evidence>
<feature type="compositionally biased region" description="Pro residues" evidence="1">
    <location>
        <begin position="977"/>
        <end position="987"/>
    </location>
</feature>
<feature type="compositionally biased region" description="Low complexity" evidence="1">
    <location>
        <begin position="510"/>
        <end position="533"/>
    </location>
</feature>
<protein>
    <submittedName>
        <fullName evidence="2">Uncharacterized protein</fullName>
    </submittedName>
</protein>
<evidence type="ECO:0000256" key="1">
    <source>
        <dbReference type="SAM" id="MobiDB-lite"/>
    </source>
</evidence>
<feature type="region of interest" description="Disordered" evidence="1">
    <location>
        <begin position="940"/>
        <end position="990"/>
    </location>
</feature>